<dbReference type="EMBL" id="DSEC01000079">
    <property type="protein sequence ID" value="HER43040.1"/>
    <property type="molecule type" value="Genomic_DNA"/>
</dbReference>
<dbReference type="PROSITE" id="PS52039">
    <property type="entry name" value="TOPO_IA_2"/>
    <property type="match status" value="1"/>
</dbReference>
<evidence type="ECO:0000256" key="2">
    <source>
        <dbReference type="ARBA" id="ARBA00030003"/>
    </source>
</evidence>
<dbReference type="GO" id="GO:0006265">
    <property type="term" value="P:DNA topological change"/>
    <property type="evidence" value="ECO:0007669"/>
    <property type="project" value="InterPro"/>
</dbReference>
<dbReference type="PRINTS" id="PR00417">
    <property type="entry name" value="PRTPISMRASEI"/>
</dbReference>
<dbReference type="InterPro" id="IPR000380">
    <property type="entry name" value="Topo_IA"/>
</dbReference>
<dbReference type="Proteomes" id="UP000886069">
    <property type="component" value="Unassembled WGS sequence"/>
</dbReference>
<dbReference type="GO" id="GO:0003677">
    <property type="term" value="F:DNA binding"/>
    <property type="evidence" value="ECO:0007669"/>
    <property type="project" value="InterPro"/>
</dbReference>
<dbReference type="InterPro" id="IPR013826">
    <property type="entry name" value="Topo_IA_cen_sub3"/>
</dbReference>
<feature type="compositionally biased region" description="Basic and acidic residues" evidence="6">
    <location>
        <begin position="240"/>
        <end position="249"/>
    </location>
</feature>
<dbReference type="Gene3D" id="2.70.20.10">
    <property type="entry name" value="Topoisomerase I, domain 3"/>
    <property type="match status" value="1"/>
</dbReference>
<name>A0A7V2F2M8_UNCEI</name>
<comment type="caution">
    <text evidence="9">The sequence shown here is derived from an EMBL/GenBank/DDBJ whole genome shotgun (WGS) entry which is preliminary data.</text>
</comment>
<dbReference type="PROSITE" id="PS50880">
    <property type="entry name" value="TOPRIM"/>
    <property type="match status" value="1"/>
</dbReference>
<dbReference type="PANTHER" id="PTHR42785:SF1">
    <property type="entry name" value="DNA TOPOISOMERASE"/>
    <property type="match status" value="1"/>
</dbReference>
<proteinExistence type="predicted"/>
<dbReference type="Pfam" id="PF01751">
    <property type="entry name" value="Toprim"/>
    <property type="match status" value="1"/>
</dbReference>
<dbReference type="SMART" id="SM00436">
    <property type="entry name" value="TOP1Bc"/>
    <property type="match status" value="1"/>
</dbReference>
<evidence type="ECO:0000259" key="7">
    <source>
        <dbReference type="PROSITE" id="PS50880"/>
    </source>
</evidence>
<reference evidence="9" key="1">
    <citation type="journal article" date="2020" name="mSystems">
        <title>Genome- and Community-Level Interaction Insights into Carbon Utilization and Element Cycling Functions of Hydrothermarchaeota in Hydrothermal Sediment.</title>
        <authorList>
            <person name="Zhou Z."/>
            <person name="Liu Y."/>
            <person name="Xu W."/>
            <person name="Pan J."/>
            <person name="Luo Z.H."/>
            <person name="Li M."/>
        </authorList>
    </citation>
    <scope>NUCLEOTIDE SEQUENCE [LARGE SCALE GENOMIC DNA]</scope>
    <source>
        <strain evidence="9">SpSt-1233</strain>
    </source>
</reference>
<feature type="non-terminal residue" evidence="9">
    <location>
        <position position="262"/>
    </location>
</feature>
<dbReference type="Gene3D" id="3.40.50.140">
    <property type="match status" value="1"/>
</dbReference>
<keyword evidence="1" id="KW-0413">Isomerase</keyword>
<dbReference type="InterPro" id="IPR013824">
    <property type="entry name" value="Topo_IA_cen_sub1"/>
</dbReference>
<dbReference type="GO" id="GO:0003917">
    <property type="term" value="F:DNA topoisomerase type I (single strand cut, ATP-independent) activity"/>
    <property type="evidence" value="ECO:0007669"/>
    <property type="project" value="InterPro"/>
</dbReference>
<dbReference type="Gene3D" id="1.10.290.10">
    <property type="entry name" value="Topoisomerase I, domain 4"/>
    <property type="match status" value="1"/>
</dbReference>
<dbReference type="SMART" id="SM00493">
    <property type="entry name" value="TOPRIM"/>
    <property type="match status" value="1"/>
</dbReference>
<dbReference type="InterPro" id="IPR013497">
    <property type="entry name" value="Topo_IA_cen"/>
</dbReference>
<dbReference type="InterPro" id="IPR023405">
    <property type="entry name" value="Topo_IA_core_domain"/>
</dbReference>
<dbReference type="InterPro" id="IPR003601">
    <property type="entry name" value="Topo_IA_2"/>
</dbReference>
<feature type="region of interest" description="Disordered" evidence="6">
    <location>
        <begin position="240"/>
        <end position="262"/>
    </location>
</feature>
<evidence type="ECO:0000313" key="9">
    <source>
        <dbReference type="EMBL" id="HER43040.1"/>
    </source>
</evidence>
<gene>
    <name evidence="9" type="ORF">ENO08_01100</name>
</gene>
<evidence type="ECO:0000256" key="4">
    <source>
        <dbReference type="ARBA" id="ARBA00032235"/>
    </source>
</evidence>
<dbReference type="SUPFAM" id="SSF56712">
    <property type="entry name" value="Prokaryotic type I DNA topoisomerase"/>
    <property type="match status" value="1"/>
</dbReference>
<dbReference type="CDD" id="cd03363">
    <property type="entry name" value="TOPRIM_TopoIA_TopoI"/>
    <property type="match status" value="1"/>
</dbReference>
<evidence type="ECO:0000256" key="6">
    <source>
        <dbReference type="SAM" id="MobiDB-lite"/>
    </source>
</evidence>
<dbReference type="Gene3D" id="1.10.460.10">
    <property type="entry name" value="Topoisomerase I, domain 2"/>
    <property type="match status" value="1"/>
</dbReference>
<dbReference type="InterPro" id="IPR006171">
    <property type="entry name" value="TOPRIM_dom"/>
</dbReference>
<accession>A0A7V2F2M8</accession>
<evidence type="ECO:0000256" key="1">
    <source>
        <dbReference type="ARBA" id="ARBA00023235"/>
    </source>
</evidence>
<feature type="domain" description="Topo IA-type catalytic" evidence="8">
    <location>
        <begin position="129"/>
        <end position="262"/>
    </location>
</feature>
<organism evidence="9">
    <name type="scientific">Eiseniibacteriota bacterium</name>
    <dbReference type="NCBI Taxonomy" id="2212470"/>
    <lineage>
        <taxon>Bacteria</taxon>
        <taxon>Candidatus Eiseniibacteriota</taxon>
    </lineage>
</organism>
<protein>
    <recommendedName>
        <fullName evidence="5">Omega-protein</fullName>
    </recommendedName>
    <alternativeName>
        <fullName evidence="4">Relaxing enzyme</fullName>
    </alternativeName>
    <alternativeName>
        <fullName evidence="2">Swivelase</fullName>
    </alternativeName>
    <alternativeName>
        <fullName evidence="3">Untwisting enzyme</fullName>
    </alternativeName>
</protein>
<evidence type="ECO:0000256" key="3">
    <source>
        <dbReference type="ARBA" id="ARBA00031985"/>
    </source>
</evidence>
<dbReference type="PANTHER" id="PTHR42785">
    <property type="entry name" value="DNA TOPOISOMERASE, TYPE IA, CORE"/>
    <property type="match status" value="1"/>
</dbReference>
<dbReference type="InterPro" id="IPR013825">
    <property type="entry name" value="Topo_IA_cen_sub2"/>
</dbReference>
<feature type="domain" description="Toprim" evidence="7">
    <location>
        <begin position="3"/>
        <end position="113"/>
    </location>
</feature>
<dbReference type="InterPro" id="IPR034149">
    <property type="entry name" value="TOPRIM_TopoI"/>
</dbReference>
<evidence type="ECO:0000259" key="8">
    <source>
        <dbReference type="PROSITE" id="PS52039"/>
    </source>
</evidence>
<dbReference type="Pfam" id="PF01131">
    <property type="entry name" value="Topoisom_bac"/>
    <property type="match status" value="1"/>
</dbReference>
<evidence type="ECO:0000256" key="5">
    <source>
        <dbReference type="ARBA" id="ARBA00032877"/>
    </source>
</evidence>
<sequence>MSRVLVVVESPAKARTIGKYLGDGYRVQASVGHIRDLPKKELGIDVENGFKPKYVAVRDKSKIIKKLREEAGKSSQILLATDMDREGEAIAWHLKEVLDKTGTPIKRIIFNEITKEALKAAVADPQDIDGDKVNAQQARRILDRLVGYLVSPVLWKIFYMGLSAGRVQSVGLRLIIERERQIRDFVPKEYWTVEGRAATSKGEEFDVKLAKIDGRPPEIEDGASADAVLAEIRESDLAVAETREKEKKRNPGPPYITSTMQR</sequence>
<dbReference type="AlphaFoldDB" id="A0A7V2F2M8"/>